<organism evidence="2 3">
    <name type="scientific">Cyclobacterium marinum (strain ATCC 25205 / DSM 745 / LMG 13164 / NCIMB 1802)</name>
    <name type="common">Flectobacillus marinus</name>
    <dbReference type="NCBI Taxonomy" id="880070"/>
    <lineage>
        <taxon>Bacteria</taxon>
        <taxon>Pseudomonadati</taxon>
        <taxon>Bacteroidota</taxon>
        <taxon>Cytophagia</taxon>
        <taxon>Cytophagales</taxon>
        <taxon>Cyclobacteriaceae</taxon>
        <taxon>Cyclobacterium</taxon>
    </lineage>
</organism>
<evidence type="ECO:0000313" key="2">
    <source>
        <dbReference type="EMBL" id="AEL28036.1"/>
    </source>
</evidence>
<dbReference type="STRING" id="880070.Cycma_4334"/>
<protein>
    <submittedName>
        <fullName evidence="2">Uncharacterized protein</fullName>
    </submittedName>
</protein>
<evidence type="ECO:0000256" key="1">
    <source>
        <dbReference type="SAM" id="Phobius"/>
    </source>
</evidence>
<accession>G0IXN9</accession>
<keyword evidence="1" id="KW-0812">Transmembrane</keyword>
<dbReference type="EMBL" id="CP002955">
    <property type="protein sequence ID" value="AEL28036.1"/>
    <property type="molecule type" value="Genomic_DNA"/>
</dbReference>
<proteinExistence type="predicted"/>
<dbReference type="HOGENOM" id="CLU_2860233_0_0_10"/>
<reference evidence="3" key="1">
    <citation type="submission" date="2011-07" db="EMBL/GenBank/DDBJ databases">
        <title>The complete genome of Cyclobacterium marinum DSM 745.</title>
        <authorList>
            <person name="Lucas S."/>
            <person name="Han J."/>
            <person name="Lapidus A."/>
            <person name="Bruce D."/>
            <person name="Goodwin L."/>
            <person name="Pitluck S."/>
            <person name="Peters L."/>
            <person name="Kyrpides N."/>
            <person name="Mavromatis K."/>
            <person name="Ivanova N."/>
            <person name="Ovchinnikova G."/>
            <person name="Chertkov O."/>
            <person name="Detter J.C."/>
            <person name="Tapia R."/>
            <person name="Han C."/>
            <person name="Land M."/>
            <person name="Hauser L."/>
            <person name="Markowitz V."/>
            <person name="Cheng J.-F."/>
            <person name="Hugenholtz P."/>
            <person name="Woyke T."/>
            <person name="Wu D."/>
            <person name="Tindall B."/>
            <person name="Schuetze A."/>
            <person name="Brambilla E."/>
            <person name="Klenk H.-P."/>
            <person name="Eisen J.A."/>
        </authorList>
    </citation>
    <scope>NUCLEOTIDE SEQUENCE [LARGE SCALE GENOMIC DNA]</scope>
    <source>
        <strain evidence="3">ATCC 25205 / DSM 745 / LMG 13164 / NCIMB 1802</strain>
    </source>
</reference>
<feature type="transmembrane region" description="Helical" evidence="1">
    <location>
        <begin position="20"/>
        <end position="39"/>
    </location>
</feature>
<name>G0IXN9_CYCMS</name>
<gene>
    <name evidence="2" type="ordered locus">Cycma_4334</name>
</gene>
<sequence>MKVLFDSIFWFRWKMKETVSIFEFSLLNFVWFFFVLLNLKTLPIKLMKDFSPKIKLRKQFLVIF</sequence>
<keyword evidence="1" id="KW-1133">Transmembrane helix</keyword>
<evidence type="ECO:0000313" key="3">
    <source>
        <dbReference type="Proteomes" id="UP000001635"/>
    </source>
</evidence>
<dbReference type="Proteomes" id="UP000001635">
    <property type="component" value="Chromosome"/>
</dbReference>
<keyword evidence="3" id="KW-1185">Reference proteome</keyword>
<dbReference type="AlphaFoldDB" id="G0IXN9"/>
<keyword evidence="1" id="KW-0472">Membrane</keyword>
<dbReference type="KEGG" id="cmr:Cycma_4334"/>